<evidence type="ECO:0000313" key="6">
    <source>
        <dbReference type="EMBL" id="MBF9070586.1"/>
    </source>
</evidence>
<reference evidence="6" key="1">
    <citation type="submission" date="2020-11" db="EMBL/GenBank/DDBJ databases">
        <title>Isolation and identification of active actinomycetes.</title>
        <authorList>
            <person name="Yu B."/>
        </authorList>
    </citation>
    <scope>NUCLEOTIDE SEQUENCE</scope>
    <source>
        <strain evidence="6">NEAU-YB345</strain>
    </source>
</reference>
<evidence type="ECO:0000256" key="2">
    <source>
        <dbReference type="ARBA" id="ARBA00023125"/>
    </source>
</evidence>
<accession>A0A931B5J5</accession>
<dbReference type="InterPro" id="IPR001647">
    <property type="entry name" value="HTH_TetR"/>
</dbReference>
<keyword evidence="1" id="KW-0805">Transcription regulation</keyword>
<organism evidence="6 7">
    <name type="scientific">Streptacidiphilus fuscans</name>
    <dbReference type="NCBI Taxonomy" id="2789292"/>
    <lineage>
        <taxon>Bacteria</taxon>
        <taxon>Bacillati</taxon>
        <taxon>Actinomycetota</taxon>
        <taxon>Actinomycetes</taxon>
        <taxon>Kitasatosporales</taxon>
        <taxon>Streptomycetaceae</taxon>
        <taxon>Streptacidiphilus</taxon>
    </lineage>
</organism>
<evidence type="ECO:0000256" key="4">
    <source>
        <dbReference type="PROSITE-ProRule" id="PRU00335"/>
    </source>
</evidence>
<dbReference type="InterPro" id="IPR009057">
    <property type="entry name" value="Homeodomain-like_sf"/>
</dbReference>
<dbReference type="GO" id="GO:0000976">
    <property type="term" value="F:transcription cis-regulatory region binding"/>
    <property type="evidence" value="ECO:0007669"/>
    <property type="project" value="TreeGrafter"/>
</dbReference>
<protein>
    <submittedName>
        <fullName evidence="6">TetR family transcriptional regulator</fullName>
    </submittedName>
</protein>
<keyword evidence="7" id="KW-1185">Reference proteome</keyword>
<dbReference type="RefSeq" id="WP_196195770.1">
    <property type="nucleotide sequence ID" value="NZ_JADPRT010000009.1"/>
</dbReference>
<dbReference type="Pfam" id="PF00440">
    <property type="entry name" value="TetR_N"/>
    <property type="match status" value="1"/>
</dbReference>
<dbReference type="PROSITE" id="PS01081">
    <property type="entry name" value="HTH_TETR_1"/>
    <property type="match status" value="1"/>
</dbReference>
<evidence type="ECO:0000313" key="7">
    <source>
        <dbReference type="Proteomes" id="UP000657385"/>
    </source>
</evidence>
<dbReference type="Gene3D" id="1.10.357.10">
    <property type="entry name" value="Tetracycline Repressor, domain 2"/>
    <property type="match status" value="1"/>
</dbReference>
<evidence type="ECO:0000256" key="3">
    <source>
        <dbReference type="ARBA" id="ARBA00023163"/>
    </source>
</evidence>
<dbReference type="InterPro" id="IPR023772">
    <property type="entry name" value="DNA-bd_HTH_TetR-type_CS"/>
</dbReference>
<feature type="domain" description="HTH tetR-type" evidence="5">
    <location>
        <begin position="8"/>
        <end position="68"/>
    </location>
</feature>
<feature type="DNA-binding region" description="H-T-H motif" evidence="4">
    <location>
        <begin position="31"/>
        <end position="50"/>
    </location>
</feature>
<keyword evidence="3" id="KW-0804">Transcription</keyword>
<comment type="caution">
    <text evidence="6">The sequence shown here is derived from an EMBL/GenBank/DDBJ whole genome shotgun (WGS) entry which is preliminary data.</text>
</comment>
<evidence type="ECO:0000259" key="5">
    <source>
        <dbReference type="PROSITE" id="PS50977"/>
    </source>
</evidence>
<dbReference type="InterPro" id="IPR050109">
    <property type="entry name" value="HTH-type_TetR-like_transc_reg"/>
</dbReference>
<dbReference type="PANTHER" id="PTHR30055:SF234">
    <property type="entry name" value="HTH-TYPE TRANSCRIPTIONAL REGULATOR BETI"/>
    <property type="match status" value="1"/>
</dbReference>
<dbReference type="AlphaFoldDB" id="A0A931B5J5"/>
<proteinExistence type="predicted"/>
<dbReference type="PANTHER" id="PTHR30055">
    <property type="entry name" value="HTH-TYPE TRANSCRIPTIONAL REGULATOR RUTR"/>
    <property type="match status" value="1"/>
</dbReference>
<dbReference type="SUPFAM" id="SSF46689">
    <property type="entry name" value="Homeodomain-like"/>
    <property type="match status" value="1"/>
</dbReference>
<keyword evidence="2 4" id="KW-0238">DNA-binding</keyword>
<sequence>MGRQERAERTRQTLIVAAAVEFDRHGFSGTSLSQVSKAAEVTMGALSFHFPSKNALATEVCAQGAAATRAVLDQVTAAPRPGLPAVVDLTLALVQLLEQDVRARAGARLGRELAPEMPSWHSLWHEDLRALLDRARLDRASTAGEGLKTLVRYLMAGAEASIRDSGANGGVVAELQGVWALLDRGLDLGGPLRAGVD</sequence>
<dbReference type="Proteomes" id="UP000657385">
    <property type="component" value="Unassembled WGS sequence"/>
</dbReference>
<dbReference type="EMBL" id="JADPRT010000009">
    <property type="protein sequence ID" value="MBF9070586.1"/>
    <property type="molecule type" value="Genomic_DNA"/>
</dbReference>
<name>A0A931B5J5_9ACTN</name>
<evidence type="ECO:0000256" key="1">
    <source>
        <dbReference type="ARBA" id="ARBA00023015"/>
    </source>
</evidence>
<gene>
    <name evidence="6" type="ORF">I2501_21420</name>
</gene>
<dbReference type="GO" id="GO:0003700">
    <property type="term" value="F:DNA-binding transcription factor activity"/>
    <property type="evidence" value="ECO:0007669"/>
    <property type="project" value="TreeGrafter"/>
</dbReference>
<dbReference type="PROSITE" id="PS50977">
    <property type="entry name" value="HTH_TETR_2"/>
    <property type="match status" value="1"/>
</dbReference>